<dbReference type="PROSITE" id="PS50011">
    <property type="entry name" value="PROTEIN_KINASE_DOM"/>
    <property type="match status" value="1"/>
</dbReference>
<keyword evidence="1" id="KW-0808">Transferase</keyword>
<comment type="catalytic activity">
    <reaction evidence="7">
        <text>L-seryl-[protein] + ATP = O-phospho-L-seryl-[protein] + ADP + H(+)</text>
        <dbReference type="Rhea" id="RHEA:17989"/>
        <dbReference type="Rhea" id="RHEA-COMP:9863"/>
        <dbReference type="Rhea" id="RHEA-COMP:11604"/>
        <dbReference type="ChEBI" id="CHEBI:15378"/>
        <dbReference type="ChEBI" id="CHEBI:29999"/>
        <dbReference type="ChEBI" id="CHEBI:30616"/>
        <dbReference type="ChEBI" id="CHEBI:83421"/>
        <dbReference type="ChEBI" id="CHEBI:456216"/>
        <dbReference type="EC" id="2.7.12.2"/>
    </reaction>
</comment>
<comment type="caution">
    <text evidence="11">The sequence shown here is derived from an EMBL/GenBank/DDBJ whole genome shotgun (WGS) entry which is preliminary data.</text>
</comment>
<keyword evidence="3" id="KW-0418">Kinase</keyword>
<keyword evidence="4" id="KW-0067">ATP-binding</keyword>
<evidence type="ECO:0000256" key="9">
    <source>
        <dbReference type="ARBA" id="ARBA00051693"/>
    </source>
</evidence>
<evidence type="ECO:0000256" key="8">
    <source>
        <dbReference type="ARBA" id="ARBA00049299"/>
    </source>
</evidence>
<dbReference type="PROSITE" id="PS00108">
    <property type="entry name" value="PROTEIN_KINASE_ST"/>
    <property type="match status" value="1"/>
</dbReference>
<evidence type="ECO:0000256" key="3">
    <source>
        <dbReference type="ARBA" id="ARBA00022777"/>
    </source>
</evidence>
<dbReference type="Gene3D" id="1.10.510.10">
    <property type="entry name" value="Transferase(Phosphotransferase) domain 1"/>
    <property type="match status" value="1"/>
</dbReference>
<evidence type="ECO:0000313" key="11">
    <source>
        <dbReference type="EMBL" id="KAK8881200.1"/>
    </source>
</evidence>
<dbReference type="EC" id="2.7.12.2" evidence="6"/>
<gene>
    <name evidence="11" type="ORF">M9Y10_003932</name>
</gene>
<organism evidence="11 12">
    <name type="scientific">Tritrichomonas musculus</name>
    <dbReference type="NCBI Taxonomy" id="1915356"/>
    <lineage>
        <taxon>Eukaryota</taxon>
        <taxon>Metamonada</taxon>
        <taxon>Parabasalia</taxon>
        <taxon>Tritrichomonadida</taxon>
        <taxon>Tritrichomonadidae</taxon>
        <taxon>Tritrichomonas</taxon>
    </lineage>
</organism>
<dbReference type="InterPro" id="IPR000719">
    <property type="entry name" value="Prot_kinase_dom"/>
</dbReference>
<evidence type="ECO:0000256" key="2">
    <source>
        <dbReference type="ARBA" id="ARBA00022741"/>
    </source>
</evidence>
<evidence type="ECO:0000256" key="7">
    <source>
        <dbReference type="ARBA" id="ARBA00049014"/>
    </source>
</evidence>
<evidence type="ECO:0000313" key="12">
    <source>
        <dbReference type="Proteomes" id="UP001470230"/>
    </source>
</evidence>
<dbReference type="PANTHER" id="PTHR48013:SF9">
    <property type="entry name" value="DUAL SPECIFICITY MITOGEN-ACTIVATED PROTEIN KINASE KINASE 5"/>
    <property type="match status" value="1"/>
</dbReference>
<feature type="domain" description="Protein kinase" evidence="10">
    <location>
        <begin position="1"/>
        <end position="189"/>
    </location>
</feature>
<protein>
    <recommendedName>
        <fullName evidence="6">mitogen-activated protein kinase kinase</fullName>
        <ecNumber evidence="6">2.7.12.2</ecNumber>
    </recommendedName>
</protein>
<comment type="similarity">
    <text evidence="5">Belongs to the protein kinase superfamily. STE Ser/Thr protein kinase family. MAP kinase kinase subfamily.</text>
</comment>
<accession>A0ABR2JQZ7</accession>
<dbReference type="EMBL" id="JAPFFF010000010">
    <property type="protein sequence ID" value="KAK8881200.1"/>
    <property type="molecule type" value="Genomic_DNA"/>
</dbReference>
<proteinExistence type="inferred from homology"/>
<sequence length="189" mass="22351">MKIILETMTILAYLHHHGFIYRDLKPNNIIVDKSCTIYLIDFDRMIKSSSINSNLNMTCNFFGDFMAPEILNRESFTNKSDIYSLGKVIEFIFTKINSQELYRIQQMFSKCTSLKEDERPTLFQLINTFYIEFYSVVLGIDDIKNELNYESDLFTFYLFMIAEYQHVNTQTMLASFYKNAKMKIAIFIV</sequence>
<dbReference type="Pfam" id="PF00069">
    <property type="entry name" value="Pkinase"/>
    <property type="match status" value="1"/>
</dbReference>
<dbReference type="PANTHER" id="PTHR48013">
    <property type="entry name" value="DUAL SPECIFICITY MITOGEN-ACTIVATED PROTEIN KINASE KINASE 5-RELATED"/>
    <property type="match status" value="1"/>
</dbReference>
<evidence type="ECO:0000256" key="5">
    <source>
        <dbReference type="ARBA" id="ARBA00038035"/>
    </source>
</evidence>
<dbReference type="InterPro" id="IPR011009">
    <property type="entry name" value="Kinase-like_dom_sf"/>
</dbReference>
<evidence type="ECO:0000256" key="1">
    <source>
        <dbReference type="ARBA" id="ARBA00022679"/>
    </source>
</evidence>
<evidence type="ECO:0000256" key="4">
    <source>
        <dbReference type="ARBA" id="ARBA00022840"/>
    </source>
</evidence>
<evidence type="ECO:0000256" key="6">
    <source>
        <dbReference type="ARBA" id="ARBA00038999"/>
    </source>
</evidence>
<keyword evidence="2" id="KW-0547">Nucleotide-binding</keyword>
<reference evidence="11 12" key="1">
    <citation type="submission" date="2024-04" db="EMBL/GenBank/DDBJ databases">
        <title>Tritrichomonas musculus Genome.</title>
        <authorList>
            <person name="Alves-Ferreira E."/>
            <person name="Grigg M."/>
            <person name="Lorenzi H."/>
            <person name="Galac M."/>
        </authorList>
    </citation>
    <scope>NUCLEOTIDE SEQUENCE [LARGE SCALE GENOMIC DNA]</scope>
    <source>
        <strain evidence="11 12">EAF2021</strain>
    </source>
</reference>
<dbReference type="SUPFAM" id="SSF56112">
    <property type="entry name" value="Protein kinase-like (PK-like)"/>
    <property type="match status" value="1"/>
</dbReference>
<comment type="catalytic activity">
    <reaction evidence="9">
        <text>L-tyrosyl-[protein] + ATP = O-phospho-L-tyrosyl-[protein] + ADP + H(+)</text>
        <dbReference type="Rhea" id="RHEA:10596"/>
        <dbReference type="Rhea" id="RHEA-COMP:10136"/>
        <dbReference type="Rhea" id="RHEA-COMP:20101"/>
        <dbReference type="ChEBI" id="CHEBI:15378"/>
        <dbReference type="ChEBI" id="CHEBI:30616"/>
        <dbReference type="ChEBI" id="CHEBI:46858"/>
        <dbReference type="ChEBI" id="CHEBI:61978"/>
        <dbReference type="ChEBI" id="CHEBI:456216"/>
        <dbReference type="EC" id="2.7.12.2"/>
    </reaction>
</comment>
<evidence type="ECO:0000259" key="10">
    <source>
        <dbReference type="PROSITE" id="PS50011"/>
    </source>
</evidence>
<comment type="catalytic activity">
    <reaction evidence="8">
        <text>L-threonyl-[protein] + ATP = O-phospho-L-threonyl-[protein] + ADP + H(+)</text>
        <dbReference type="Rhea" id="RHEA:46608"/>
        <dbReference type="Rhea" id="RHEA-COMP:11060"/>
        <dbReference type="Rhea" id="RHEA-COMP:11605"/>
        <dbReference type="ChEBI" id="CHEBI:15378"/>
        <dbReference type="ChEBI" id="CHEBI:30013"/>
        <dbReference type="ChEBI" id="CHEBI:30616"/>
        <dbReference type="ChEBI" id="CHEBI:61977"/>
        <dbReference type="ChEBI" id="CHEBI:456216"/>
        <dbReference type="EC" id="2.7.12.2"/>
    </reaction>
</comment>
<name>A0ABR2JQZ7_9EUKA</name>
<dbReference type="InterPro" id="IPR008271">
    <property type="entry name" value="Ser/Thr_kinase_AS"/>
</dbReference>
<keyword evidence="12" id="KW-1185">Reference proteome</keyword>
<dbReference type="Proteomes" id="UP001470230">
    <property type="component" value="Unassembled WGS sequence"/>
</dbReference>